<organism evidence="1 2">
    <name type="scientific">Anaerovirgula multivorans</name>
    <dbReference type="NCBI Taxonomy" id="312168"/>
    <lineage>
        <taxon>Bacteria</taxon>
        <taxon>Bacillati</taxon>
        <taxon>Bacillota</taxon>
        <taxon>Clostridia</taxon>
        <taxon>Peptostreptococcales</taxon>
        <taxon>Natronincolaceae</taxon>
        <taxon>Anaerovirgula</taxon>
    </lineage>
</organism>
<dbReference type="RefSeq" id="WP_089282893.1">
    <property type="nucleotide sequence ID" value="NZ_FZOJ01000009.1"/>
</dbReference>
<dbReference type="Proteomes" id="UP000198304">
    <property type="component" value="Unassembled WGS sequence"/>
</dbReference>
<accession>A0A239E3Z0</accession>
<evidence type="ECO:0000313" key="2">
    <source>
        <dbReference type="Proteomes" id="UP000198304"/>
    </source>
</evidence>
<dbReference type="EMBL" id="FZOJ01000009">
    <property type="protein sequence ID" value="SNS38682.1"/>
    <property type="molecule type" value="Genomic_DNA"/>
</dbReference>
<gene>
    <name evidence="1" type="ORF">SAMN05446037_100926</name>
</gene>
<proteinExistence type="predicted"/>
<reference evidence="2" key="1">
    <citation type="submission" date="2017-06" db="EMBL/GenBank/DDBJ databases">
        <authorList>
            <person name="Varghese N."/>
            <person name="Submissions S."/>
        </authorList>
    </citation>
    <scope>NUCLEOTIDE SEQUENCE [LARGE SCALE GENOMIC DNA]</scope>
    <source>
        <strain evidence="2">SCA</strain>
    </source>
</reference>
<protein>
    <submittedName>
        <fullName evidence="1">Uncharacterized protein</fullName>
    </submittedName>
</protein>
<dbReference type="AlphaFoldDB" id="A0A239E3Z0"/>
<name>A0A239E3Z0_9FIRM</name>
<evidence type="ECO:0000313" key="1">
    <source>
        <dbReference type="EMBL" id="SNS38682.1"/>
    </source>
</evidence>
<sequence length="127" mass="14848">MEKRGQAMLIVVILLLGLLIAKSLWFDPVGELEGQRELYKNFALEIAPIQNTSLLEKWGMLTYRVMFVLKEEEEGNTDIMYKDLSTEEWIKETLEGQYRAKVRAYLLYVIPIKDIHIKGGVQEWNQN</sequence>
<keyword evidence="2" id="KW-1185">Reference proteome</keyword>
<dbReference type="OrthoDB" id="1954063at2"/>